<evidence type="ECO:0000313" key="1">
    <source>
        <dbReference type="EMBL" id="URJ50726.1"/>
    </source>
</evidence>
<dbReference type="RefSeq" id="WP_250260636.1">
    <property type="nucleotide sequence ID" value="NZ_CP097770.1"/>
</dbReference>
<dbReference type="Proteomes" id="UP001055784">
    <property type="component" value="Chromosome"/>
</dbReference>
<protein>
    <submittedName>
        <fullName evidence="1">Uncharacterized protein</fullName>
    </submittedName>
</protein>
<evidence type="ECO:0000313" key="2">
    <source>
        <dbReference type="Proteomes" id="UP001055784"/>
    </source>
</evidence>
<dbReference type="AlphaFoldDB" id="A0AAE9IE55"/>
<reference evidence="1" key="1">
    <citation type="submission" date="2022-11" db="EMBL/GenBank/DDBJ databases">
        <authorList>
            <person name="Vasilchenko N.G."/>
            <person name="Prazdnova E.V."/>
            <person name="Gorovtsov A.V."/>
            <person name="Chistyakov V.A."/>
            <person name="Pak M.L."/>
        </authorList>
    </citation>
    <scope>NUCLEOTIDE SEQUENCE</scope>
    <source>
        <strain evidence="1">R 4.5</strain>
    </source>
</reference>
<proteinExistence type="predicted"/>
<organism evidence="1 2">
    <name type="scientific">Paenibacillus polymyxa</name>
    <name type="common">Bacillus polymyxa</name>
    <dbReference type="NCBI Taxonomy" id="1406"/>
    <lineage>
        <taxon>Bacteria</taxon>
        <taxon>Bacillati</taxon>
        <taxon>Bacillota</taxon>
        <taxon>Bacilli</taxon>
        <taxon>Bacillales</taxon>
        <taxon>Paenibacillaceae</taxon>
        <taxon>Paenibacillus</taxon>
    </lineage>
</organism>
<dbReference type="EMBL" id="CP097770">
    <property type="protein sequence ID" value="URJ50726.1"/>
    <property type="molecule type" value="Genomic_DNA"/>
</dbReference>
<accession>A0AAE9IE55</accession>
<sequence>MSQYLELTDSDFVPAGIKLTVPLILRASAVIDGRCRREIGVTTYTERIPLTDQQRGHLSYYPVIEVKEVKGRPKQGLMGNFFGPPGFETITDISTIDIDKDIGTVWCGYSSFGSAYAELEVTYTSGWETIPDKVKVACGLIIGQLAGNPNTNVKSKKDFDYSIEYFGNSMITPEIADLLSEFEHRSFR</sequence>
<gene>
    <name evidence="1" type="ORF">MF626_000092</name>
</gene>
<name>A0AAE9IE55_PAEPO</name>